<gene>
    <name evidence="1" type="ORF">C3744_27800</name>
</gene>
<sequence length="115" mass="13213">MMKKVKLPIDVARALNYTLNKRGKGWTRNMPELNNAAKRNPQYATIVNFIKDKEGNYEILQDATVLGFDYDATPEDRLRDYYNSLKDVDYHLGDLSDVVVEVLSILDKEIEGINC</sequence>
<evidence type="ECO:0000313" key="2">
    <source>
        <dbReference type="Proteomes" id="UP000256519"/>
    </source>
</evidence>
<proteinExistence type="predicted"/>
<name>A0A3D8WUI2_PRIMG</name>
<reference evidence="1" key="1">
    <citation type="journal article" date="2018" name="Appl. Environ. Microbiol.">
        <title>Antimicrobial susceptibility testing and tentative epidemiological cut-off values of five Bacillus species relevant for use as animal feed additives or for plant protection.</title>
        <authorList>
            <person name="Agerso Y."/>
            <person name="Stuer-Lauridsen B."/>
            <person name="Bjerre K."/>
            <person name="Jensen M.G."/>
            <person name="Johansen E."/>
            <person name="Bennedsen M."/>
            <person name="Brockmann E."/>
            <person name="Nielsen B."/>
        </authorList>
    </citation>
    <scope>NUCLEOTIDE SEQUENCE [LARGE SCALE GENOMIC DNA]</scope>
    <source>
        <strain evidence="1">CHCC20162</strain>
    </source>
</reference>
<evidence type="ECO:0000313" key="1">
    <source>
        <dbReference type="EMBL" id="RDZ07211.1"/>
    </source>
</evidence>
<dbReference type="RefSeq" id="WP_116078488.1">
    <property type="nucleotide sequence ID" value="NZ_CP187630.1"/>
</dbReference>
<dbReference type="EMBL" id="PQWM01000054">
    <property type="protein sequence ID" value="RDZ07211.1"/>
    <property type="molecule type" value="Genomic_DNA"/>
</dbReference>
<protein>
    <submittedName>
        <fullName evidence="1">Uncharacterized protein</fullName>
    </submittedName>
</protein>
<accession>A0A3D8WUI2</accession>
<dbReference type="AlphaFoldDB" id="A0A3D8WUI2"/>
<organism evidence="1 2">
    <name type="scientific">Priestia megaterium</name>
    <name type="common">Bacillus megaterium</name>
    <dbReference type="NCBI Taxonomy" id="1404"/>
    <lineage>
        <taxon>Bacteria</taxon>
        <taxon>Bacillati</taxon>
        <taxon>Bacillota</taxon>
        <taxon>Bacilli</taxon>
        <taxon>Bacillales</taxon>
        <taxon>Bacillaceae</taxon>
        <taxon>Priestia</taxon>
    </lineage>
</organism>
<comment type="caution">
    <text evidence="1">The sequence shown here is derived from an EMBL/GenBank/DDBJ whole genome shotgun (WGS) entry which is preliminary data.</text>
</comment>
<dbReference type="Proteomes" id="UP000256519">
    <property type="component" value="Unassembled WGS sequence"/>
</dbReference>